<dbReference type="EMBL" id="JASCZI010030238">
    <property type="protein sequence ID" value="MED6119481.1"/>
    <property type="molecule type" value="Genomic_DNA"/>
</dbReference>
<evidence type="ECO:0000256" key="1">
    <source>
        <dbReference type="SAM" id="MobiDB-lite"/>
    </source>
</evidence>
<feature type="compositionally biased region" description="Basic and acidic residues" evidence="1">
    <location>
        <begin position="1"/>
        <end position="16"/>
    </location>
</feature>
<reference evidence="2 3" key="1">
    <citation type="journal article" date="2023" name="Plants (Basel)">
        <title>Bridging the Gap: Combining Genomics and Transcriptomics Approaches to Understand Stylosanthes scabra, an Orphan Legume from the Brazilian Caatinga.</title>
        <authorList>
            <person name="Ferreira-Neto J.R.C."/>
            <person name="da Silva M.D."/>
            <person name="Binneck E."/>
            <person name="de Melo N.F."/>
            <person name="da Silva R.H."/>
            <person name="de Melo A.L.T.M."/>
            <person name="Pandolfi V."/>
            <person name="Bustamante F.O."/>
            <person name="Brasileiro-Vidal A.C."/>
            <person name="Benko-Iseppon A.M."/>
        </authorList>
    </citation>
    <scope>NUCLEOTIDE SEQUENCE [LARGE SCALE GENOMIC DNA]</scope>
    <source>
        <tissue evidence="2">Leaves</tissue>
    </source>
</reference>
<proteinExistence type="predicted"/>
<comment type="caution">
    <text evidence="2">The sequence shown here is derived from an EMBL/GenBank/DDBJ whole genome shotgun (WGS) entry which is preliminary data.</text>
</comment>
<sequence>MANVGDKRERDVDDNKVNYVAGEDSDSDEENDYDSISWNSTKISTFCGRGSGDEVGNSVVGETLRRWVANCTCCCGGAGEEGDEETEGKEVGASSGRS</sequence>
<evidence type="ECO:0000313" key="2">
    <source>
        <dbReference type="EMBL" id="MED6119481.1"/>
    </source>
</evidence>
<feature type="region of interest" description="Disordered" evidence="1">
    <location>
        <begin position="1"/>
        <end position="34"/>
    </location>
</feature>
<protein>
    <submittedName>
        <fullName evidence="2">Uncharacterized protein</fullName>
    </submittedName>
</protein>
<name>A0ABU6R6S9_9FABA</name>
<feature type="compositionally biased region" description="Acidic residues" evidence="1">
    <location>
        <begin position="23"/>
        <end position="33"/>
    </location>
</feature>
<feature type="region of interest" description="Disordered" evidence="1">
    <location>
        <begin position="77"/>
        <end position="98"/>
    </location>
</feature>
<evidence type="ECO:0000313" key="3">
    <source>
        <dbReference type="Proteomes" id="UP001341840"/>
    </source>
</evidence>
<gene>
    <name evidence="2" type="ORF">PIB30_012117</name>
</gene>
<accession>A0ABU6R6S9</accession>
<keyword evidence="3" id="KW-1185">Reference proteome</keyword>
<organism evidence="2 3">
    <name type="scientific">Stylosanthes scabra</name>
    <dbReference type="NCBI Taxonomy" id="79078"/>
    <lineage>
        <taxon>Eukaryota</taxon>
        <taxon>Viridiplantae</taxon>
        <taxon>Streptophyta</taxon>
        <taxon>Embryophyta</taxon>
        <taxon>Tracheophyta</taxon>
        <taxon>Spermatophyta</taxon>
        <taxon>Magnoliopsida</taxon>
        <taxon>eudicotyledons</taxon>
        <taxon>Gunneridae</taxon>
        <taxon>Pentapetalae</taxon>
        <taxon>rosids</taxon>
        <taxon>fabids</taxon>
        <taxon>Fabales</taxon>
        <taxon>Fabaceae</taxon>
        <taxon>Papilionoideae</taxon>
        <taxon>50 kb inversion clade</taxon>
        <taxon>dalbergioids sensu lato</taxon>
        <taxon>Dalbergieae</taxon>
        <taxon>Pterocarpus clade</taxon>
        <taxon>Stylosanthes</taxon>
    </lineage>
</organism>
<dbReference type="Proteomes" id="UP001341840">
    <property type="component" value="Unassembled WGS sequence"/>
</dbReference>